<gene>
    <name evidence="1" type="ORF">FOL46_005348</name>
</gene>
<sequence length="121" mass="12974">KTTSSCTLCLRARASKSIRYLNSDVQDMVTTQLWQLVGVDIVGPYGRPSLRRRAIMSSKVSSSSIASNGGNSFDPSKDYYILVCQDAVSGFIAARSMRDSKGPTLAAALHSIFCEHGAPAV</sequence>
<dbReference type="EMBL" id="JABANN010003218">
    <property type="protein sequence ID" value="KAF4646659.1"/>
    <property type="molecule type" value="Genomic_DNA"/>
</dbReference>
<dbReference type="InterPro" id="IPR036397">
    <property type="entry name" value="RNaseH_sf"/>
</dbReference>
<dbReference type="Gene3D" id="3.30.420.10">
    <property type="entry name" value="Ribonuclease H-like superfamily/Ribonuclease H"/>
    <property type="match status" value="1"/>
</dbReference>
<dbReference type="Proteomes" id="UP000572268">
    <property type="component" value="Unassembled WGS sequence"/>
</dbReference>
<evidence type="ECO:0000313" key="2">
    <source>
        <dbReference type="Proteomes" id="UP000572268"/>
    </source>
</evidence>
<dbReference type="GO" id="GO:0003676">
    <property type="term" value="F:nucleic acid binding"/>
    <property type="evidence" value="ECO:0007669"/>
    <property type="project" value="InterPro"/>
</dbReference>
<evidence type="ECO:0000313" key="1">
    <source>
        <dbReference type="EMBL" id="KAF4646659.1"/>
    </source>
</evidence>
<organism evidence="1 2">
    <name type="scientific">Perkinsus olseni</name>
    <name type="common">Perkinsus atlanticus</name>
    <dbReference type="NCBI Taxonomy" id="32597"/>
    <lineage>
        <taxon>Eukaryota</taxon>
        <taxon>Sar</taxon>
        <taxon>Alveolata</taxon>
        <taxon>Perkinsozoa</taxon>
        <taxon>Perkinsea</taxon>
        <taxon>Perkinsida</taxon>
        <taxon>Perkinsidae</taxon>
        <taxon>Perkinsus</taxon>
    </lineage>
</organism>
<name>A0A7J6KIZ0_PEROL</name>
<protein>
    <submittedName>
        <fullName evidence="1">Uncharacterized protein</fullName>
    </submittedName>
</protein>
<comment type="caution">
    <text evidence="1">The sequence shown here is derived from an EMBL/GenBank/DDBJ whole genome shotgun (WGS) entry which is preliminary data.</text>
</comment>
<accession>A0A7J6KIZ0</accession>
<proteinExistence type="predicted"/>
<feature type="non-terminal residue" evidence="1">
    <location>
        <position position="1"/>
    </location>
</feature>
<reference evidence="1 2" key="1">
    <citation type="submission" date="2020-04" db="EMBL/GenBank/DDBJ databases">
        <title>Perkinsus olseni comparative genomics.</title>
        <authorList>
            <person name="Bogema D.R."/>
        </authorList>
    </citation>
    <scope>NUCLEOTIDE SEQUENCE [LARGE SCALE GENOMIC DNA]</scope>
    <source>
        <strain evidence="1">ATCC PRA-31</strain>
    </source>
</reference>
<dbReference type="AlphaFoldDB" id="A0A7J6KIZ0"/>
<feature type="non-terminal residue" evidence="1">
    <location>
        <position position="121"/>
    </location>
</feature>